<keyword evidence="5" id="KW-1185">Reference proteome</keyword>
<sequence length="211" mass="23134">MSKKEKSIVTNLQTAVTTSTKHQTSSFSQSANEKTEDDLLGGLSSLDILECGHHFCVTCIVTQKKEEHVSCGSSVKRSDIFKGDADTNSGSVQHADHDGELSAERKVSGGKSEEMANKSYNKSSRKKKSKTQVFAFLYHKRPVVAPSPKPIKLKNPKPIIKFLPAELLNRLYMLTNVNRGTHELVLKAQKSSSEEAEAELSTRGPDTVGKC</sequence>
<dbReference type="EnsemblMetazoa" id="CJA26279.1">
    <property type="protein sequence ID" value="CJA26279.1"/>
    <property type="gene ID" value="WBGene00181851"/>
</dbReference>
<name>A0A8R1E7P9_CAEJA</name>
<feature type="domain" description="Zinc finger C3HC4 RING-type" evidence="3">
    <location>
        <begin position="47"/>
        <end position="71"/>
    </location>
</feature>
<feature type="region of interest" description="Disordered" evidence="2">
    <location>
        <begin position="82"/>
        <end position="127"/>
    </location>
</feature>
<reference evidence="5" key="1">
    <citation type="submission" date="2010-08" db="EMBL/GenBank/DDBJ databases">
        <authorList>
            <consortium name="Caenorhabditis japonica Sequencing Consortium"/>
            <person name="Wilson R.K."/>
        </authorList>
    </citation>
    <scope>NUCLEOTIDE SEQUENCE [LARGE SCALE GENOMIC DNA]</scope>
    <source>
        <strain evidence="5">DF5081</strain>
    </source>
</reference>
<dbReference type="GO" id="GO:0046872">
    <property type="term" value="F:metal ion binding"/>
    <property type="evidence" value="ECO:0007669"/>
    <property type="project" value="UniProtKB-KW"/>
</dbReference>
<feature type="region of interest" description="Disordered" evidence="2">
    <location>
        <begin position="188"/>
        <end position="211"/>
    </location>
</feature>
<evidence type="ECO:0000313" key="5">
    <source>
        <dbReference type="Proteomes" id="UP000005237"/>
    </source>
</evidence>
<accession>A0A8R1E7P9</accession>
<reference evidence="4" key="2">
    <citation type="submission" date="2022-06" db="UniProtKB">
        <authorList>
            <consortium name="EnsemblMetazoa"/>
        </authorList>
    </citation>
    <scope>IDENTIFICATION</scope>
    <source>
        <strain evidence="4">DF5081</strain>
    </source>
</reference>
<protein>
    <submittedName>
        <fullName evidence="4">Zf-C3HC4 domain-containing protein</fullName>
    </submittedName>
</protein>
<feature type="compositionally biased region" description="Basic and acidic residues" evidence="2">
    <location>
        <begin position="94"/>
        <end position="116"/>
    </location>
</feature>
<dbReference type="Proteomes" id="UP000005237">
    <property type="component" value="Unassembled WGS sequence"/>
</dbReference>
<dbReference type="InterPro" id="IPR018957">
    <property type="entry name" value="Znf_C3HC4_RING-type"/>
</dbReference>
<evidence type="ECO:0000313" key="4">
    <source>
        <dbReference type="EnsemblMetazoa" id="CJA26279.1"/>
    </source>
</evidence>
<feature type="compositionally biased region" description="Polar residues" evidence="2">
    <location>
        <begin position="8"/>
        <end position="32"/>
    </location>
</feature>
<organism evidence="4 5">
    <name type="scientific">Caenorhabditis japonica</name>
    <dbReference type="NCBI Taxonomy" id="281687"/>
    <lineage>
        <taxon>Eukaryota</taxon>
        <taxon>Metazoa</taxon>
        <taxon>Ecdysozoa</taxon>
        <taxon>Nematoda</taxon>
        <taxon>Chromadorea</taxon>
        <taxon>Rhabditida</taxon>
        <taxon>Rhabditina</taxon>
        <taxon>Rhabditomorpha</taxon>
        <taxon>Rhabditoidea</taxon>
        <taxon>Rhabditidae</taxon>
        <taxon>Peloderinae</taxon>
        <taxon>Caenorhabditis</taxon>
    </lineage>
</organism>
<dbReference type="AlphaFoldDB" id="A0A8R1E7P9"/>
<proteinExistence type="predicted"/>
<evidence type="ECO:0000256" key="1">
    <source>
        <dbReference type="ARBA" id="ARBA00022723"/>
    </source>
</evidence>
<feature type="region of interest" description="Disordered" evidence="2">
    <location>
        <begin position="1"/>
        <end position="34"/>
    </location>
</feature>
<evidence type="ECO:0000256" key="2">
    <source>
        <dbReference type="SAM" id="MobiDB-lite"/>
    </source>
</evidence>
<keyword evidence="1" id="KW-0479">Metal-binding</keyword>
<evidence type="ECO:0000259" key="3">
    <source>
        <dbReference type="Pfam" id="PF00097"/>
    </source>
</evidence>
<dbReference type="Pfam" id="PF00097">
    <property type="entry name" value="zf-C3HC4"/>
    <property type="match status" value="1"/>
</dbReference>